<evidence type="ECO:0000256" key="2">
    <source>
        <dbReference type="SAM" id="Phobius"/>
    </source>
</evidence>
<dbReference type="EMBL" id="KQ458860">
    <property type="protein sequence ID" value="KPJ04761.1"/>
    <property type="molecule type" value="Genomic_DNA"/>
</dbReference>
<feature type="compositionally biased region" description="Basic and acidic residues" evidence="1">
    <location>
        <begin position="111"/>
        <end position="121"/>
    </location>
</feature>
<dbReference type="AlphaFoldDB" id="A0A194QMP9"/>
<evidence type="ECO:0000313" key="3">
    <source>
        <dbReference type="EMBL" id="KPJ04761.1"/>
    </source>
</evidence>
<keyword evidence="2" id="KW-1133">Transmembrane helix</keyword>
<reference evidence="3 4" key="1">
    <citation type="journal article" date="2015" name="Nat. Commun.">
        <title>Outbred genome sequencing and CRISPR/Cas9 gene editing in butterflies.</title>
        <authorList>
            <person name="Li X."/>
            <person name="Fan D."/>
            <person name="Zhang W."/>
            <person name="Liu G."/>
            <person name="Zhang L."/>
            <person name="Zhao L."/>
            <person name="Fang X."/>
            <person name="Chen L."/>
            <person name="Dong Y."/>
            <person name="Chen Y."/>
            <person name="Ding Y."/>
            <person name="Zhao R."/>
            <person name="Feng M."/>
            <person name="Zhu Y."/>
            <person name="Feng Y."/>
            <person name="Jiang X."/>
            <person name="Zhu D."/>
            <person name="Xiang H."/>
            <person name="Feng X."/>
            <person name="Li S."/>
            <person name="Wang J."/>
            <person name="Zhang G."/>
            <person name="Kronforst M.R."/>
            <person name="Wang W."/>
        </authorList>
    </citation>
    <scope>NUCLEOTIDE SEQUENCE [LARGE SCALE GENOMIC DNA]</scope>
    <source>
        <strain evidence="3">Ya'a_city_454_Px</strain>
        <tissue evidence="3">Whole body</tissue>
    </source>
</reference>
<sequence length="250" mass="28578">MFLQVKVRSKINKIETAISDFCFFVYFQGRVIIVWLSWLVGGICGVVIFLIIICYCRLMPRHQKSFDEQYLKNTYTIKEDHGYSHQDYSRIKHAEVQVQRHSRPASYAGDAEWRRARDSHTHAPAPHPAHPAHPTTPQPAPAPAHCYVNRVPERDHVSAQYASSSMLDEIEGGVNMDALKTRSLPAFLRPKPRPLSTEDDLQQLYAKVSLSKKHKNRMRSEHAAIIALSKSHSQFFDADAVIVYDQRTAL</sequence>
<organism evidence="3 4">
    <name type="scientific">Papilio xuthus</name>
    <name type="common">Asian swallowtail butterfly</name>
    <dbReference type="NCBI Taxonomy" id="66420"/>
    <lineage>
        <taxon>Eukaryota</taxon>
        <taxon>Metazoa</taxon>
        <taxon>Ecdysozoa</taxon>
        <taxon>Arthropoda</taxon>
        <taxon>Hexapoda</taxon>
        <taxon>Insecta</taxon>
        <taxon>Pterygota</taxon>
        <taxon>Neoptera</taxon>
        <taxon>Endopterygota</taxon>
        <taxon>Lepidoptera</taxon>
        <taxon>Glossata</taxon>
        <taxon>Ditrysia</taxon>
        <taxon>Papilionoidea</taxon>
        <taxon>Papilionidae</taxon>
        <taxon>Papilioninae</taxon>
        <taxon>Papilio</taxon>
    </lineage>
</organism>
<name>A0A194QMP9_PAPXU</name>
<evidence type="ECO:0000256" key="1">
    <source>
        <dbReference type="SAM" id="MobiDB-lite"/>
    </source>
</evidence>
<dbReference type="STRING" id="66420.A0A194QMP9"/>
<dbReference type="Proteomes" id="UP000053268">
    <property type="component" value="Unassembled WGS sequence"/>
</dbReference>
<gene>
    <name evidence="3" type="ORF">RR46_02458</name>
</gene>
<keyword evidence="2" id="KW-0472">Membrane</keyword>
<keyword evidence="2" id="KW-0812">Transmembrane</keyword>
<keyword evidence="4" id="KW-1185">Reference proteome</keyword>
<feature type="compositionally biased region" description="Pro residues" evidence="1">
    <location>
        <begin position="125"/>
        <end position="142"/>
    </location>
</feature>
<evidence type="ECO:0000313" key="4">
    <source>
        <dbReference type="Proteomes" id="UP000053268"/>
    </source>
</evidence>
<feature type="transmembrane region" description="Helical" evidence="2">
    <location>
        <begin position="32"/>
        <end position="56"/>
    </location>
</feature>
<protein>
    <submittedName>
        <fullName evidence="3">Uncharacterized protein</fullName>
    </submittedName>
</protein>
<feature type="region of interest" description="Disordered" evidence="1">
    <location>
        <begin position="99"/>
        <end position="144"/>
    </location>
</feature>
<proteinExistence type="predicted"/>
<accession>A0A194QMP9</accession>